<dbReference type="Proteomes" id="UP000182126">
    <property type="component" value="Chromosome I"/>
</dbReference>
<evidence type="ECO:0000313" key="4">
    <source>
        <dbReference type="Proteomes" id="UP000182126"/>
    </source>
</evidence>
<feature type="chain" id="PRO_5009258463" evidence="1">
    <location>
        <begin position="32"/>
        <end position="113"/>
    </location>
</feature>
<feature type="signal peptide" evidence="1">
    <location>
        <begin position="1"/>
        <end position="31"/>
    </location>
</feature>
<evidence type="ECO:0000256" key="1">
    <source>
        <dbReference type="SAM" id="SignalP"/>
    </source>
</evidence>
<reference evidence="2 4" key="1">
    <citation type="submission" date="2016-10" db="EMBL/GenBank/DDBJ databases">
        <authorList>
            <person name="de Groot N.N."/>
        </authorList>
    </citation>
    <scope>NUCLEOTIDE SEQUENCE [LARGE SCALE GENOMIC DNA]</scope>
    <source>
        <strain evidence="2 4">DSM 15019</strain>
    </source>
</reference>
<dbReference type="EMBL" id="CP146240">
    <property type="protein sequence ID" value="WWS85291.1"/>
    <property type="molecule type" value="Genomic_DNA"/>
</dbReference>
<evidence type="ECO:0000313" key="5">
    <source>
        <dbReference type="Proteomes" id="UP001377573"/>
    </source>
</evidence>
<proteinExistence type="predicted"/>
<name>A0A1H1R601_9MICO</name>
<dbReference type="EMBL" id="LT629770">
    <property type="protein sequence ID" value="SDS31080.1"/>
    <property type="molecule type" value="Genomic_DNA"/>
</dbReference>
<dbReference type="eggNOG" id="ENOG502ZXNU">
    <property type="taxonomic scope" value="Bacteria"/>
</dbReference>
<evidence type="ECO:0000313" key="2">
    <source>
        <dbReference type="EMBL" id="SDS31080.1"/>
    </source>
</evidence>
<evidence type="ECO:0000313" key="3">
    <source>
        <dbReference type="EMBL" id="WWS85291.1"/>
    </source>
</evidence>
<protein>
    <submittedName>
        <fullName evidence="2">Uncharacterized protein</fullName>
    </submittedName>
</protein>
<dbReference type="PROSITE" id="PS51257">
    <property type="entry name" value="PROKAR_LIPOPROTEIN"/>
    <property type="match status" value="1"/>
</dbReference>
<organism evidence="2 4">
    <name type="scientific">Microbacterium paraoxydans</name>
    <dbReference type="NCBI Taxonomy" id="199592"/>
    <lineage>
        <taxon>Bacteria</taxon>
        <taxon>Bacillati</taxon>
        <taxon>Actinomycetota</taxon>
        <taxon>Actinomycetes</taxon>
        <taxon>Micrococcales</taxon>
        <taxon>Microbacteriaceae</taxon>
        <taxon>Microbacterium</taxon>
    </lineage>
</organism>
<keyword evidence="5" id="KW-1185">Reference proteome</keyword>
<reference evidence="3 5" key="2">
    <citation type="submission" date="2024-02" db="EMBL/GenBank/DDBJ databases">
        <authorList>
            <person name="Alasadi S."/>
            <person name="Hussein S.A."/>
        </authorList>
    </citation>
    <scope>NUCLEOTIDE SEQUENCE [LARGE SCALE GENOMIC DNA]</scope>
    <source>
        <strain evidence="3 5">GJ_SRA_44_2022</strain>
    </source>
</reference>
<dbReference type="RefSeq" id="WP_025105474.1">
    <property type="nucleotide sequence ID" value="NZ_CBDRLF010000001.1"/>
</dbReference>
<dbReference type="AlphaFoldDB" id="A0A1H1R601"/>
<sequence>MISTRIPSRRGLRLLAIVPAAALAFSLAACAGESRPSVDEVADGIQKVFEGTPQEEAMTDDAATCLAEALVDSDLSDETLGYIADGEDKQRDEADKALTTQIIQDNLQDCVTP</sequence>
<keyword evidence="1" id="KW-0732">Signal</keyword>
<dbReference type="GeneID" id="36299453"/>
<accession>A0A1H1R601</accession>
<dbReference type="Proteomes" id="UP001377573">
    <property type="component" value="Chromosome"/>
</dbReference>
<gene>
    <name evidence="2" type="ORF">SAMN04489809_1574</name>
    <name evidence="3" type="ORF">V8Z62_03465</name>
</gene>